<dbReference type="VEuPathDB" id="ToxoDB:TGP89_208722"/>
<gene>
    <name evidence="1" type="ORF">TGP89_208722</name>
</gene>
<comment type="caution">
    <text evidence="1">The sequence shown here is derived from an EMBL/GenBank/DDBJ whole genome shotgun (WGS) entry which is preliminary data.</text>
</comment>
<dbReference type="Proteomes" id="UP000028828">
    <property type="component" value="Unassembled WGS sequence"/>
</dbReference>
<dbReference type="AlphaFoldDB" id="A0A086JAY1"/>
<name>A0A086JAY1_TOXGO</name>
<proteinExistence type="predicted"/>
<accession>A0A086JAY1</accession>
<evidence type="ECO:0000313" key="1">
    <source>
        <dbReference type="EMBL" id="KFG29299.1"/>
    </source>
</evidence>
<reference evidence="1" key="1">
    <citation type="submission" date="2014-03" db="EMBL/GenBank/DDBJ databases">
        <authorList>
            <person name="Sibley D."/>
            <person name="Venepally P."/>
            <person name="Karamycheva S."/>
            <person name="Hadjithomas M."/>
            <person name="Khan A."/>
            <person name="Brunk B."/>
            <person name="Roos D."/>
            <person name="Caler E."/>
            <person name="Lorenzi H."/>
        </authorList>
    </citation>
    <scope>NUCLEOTIDE SEQUENCE [LARGE SCALE GENOMIC DNA]</scope>
    <source>
        <strain evidence="1">P89</strain>
    </source>
</reference>
<protein>
    <submittedName>
        <fullName evidence="1">Uncharacterized protein</fullName>
    </submittedName>
</protein>
<sequence>MQLRRVSKSVASGDPRNRCRCVLELAELGADTDACGKDRNVDLEWPDRRNARSLLPAAASPIFSDARNVAIRISRSLTWSLWECLCLLSPR</sequence>
<dbReference type="EMBL" id="AEYI02002186">
    <property type="protein sequence ID" value="KFG29299.1"/>
    <property type="molecule type" value="Genomic_DNA"/>
</dbReference>
<organism evidence="1">
    <name type="scientific">Toxoplasma gondii p89</name>
    <dbReference type="NCBI Taxonomy" id="943119"/>
    <lineage>
        <taxon>Eukaryota</taxon>
        <taxon>Sar</taxon>
        <taxon>Alveolata</taxon>
        <taxon>Apicomplexa</taxon>
        <taxon>Conoidasida</taxon>
        <taxon>Coccidia</taxon>
        <taxon>Eucoccidiorida</taxon>
        <taxon>Eimeriorina</taxon>
        <taxon>Sarcocystidae</taxon>
        <taxon>Toxoplasma</taxon>
    </lineage>
</organism>